<organism evidence="2 3">
    <name type="scientific">Edaphosphingomonas haloaromaticamans</name>
    <dbReference type="NCBI Taxonomy" id="653954"/>
    <lineage>
        <taxon>Bacteria</taxon>
        <taxon>Pseudomonadati</taxon>
        <taxon>Pseudomonadota</taxon>
        <taxon>Alphaproteobacteria</taxon>
        <taxon>Sphingomonadales</taxon>
        <taxon>Rhizorhabdaceae</taxon>
        <taxon>Edaphosphingomonas</taxon>
    </lineage>
</organism>
<sequence>MRLLDRLHRWTGGLIGLLLALLGLSGAVLVHKDAWVMLPHARDAQLWDTQAIAAGVERIMADPATRPRSIIFATRDFGLNRLSYAGDAGAYSDQAGTIVTRWDSQWQRPEIWLFDFHHHLFAGDTGETVIGIAAVCGLFFVISGTILWWRTRKTFAFRLLPKRLSRPAIVRHHRDLGVVAAPLLALSLVTGSILVFQPLAGIFLGPSAPTQIKVALKPPAPRKAVLADHPDWTRMIRTARSLYPDAEFRILSLPRNDSGLISLRMRQPDEWIPNGRTTLWFAADSGALVRTRDARALPRAVKAYNALYPLHAAKIGGLPYRLVMTVSGLALALLGSLAVWSFWFRGGLKVPTQPPRATKVSQGLKRPA</sequence>
<dbReference type="PANTHER" id="PTHR34219">
    <property type="entry name" value="IRON-REGULATED INNER MEMBRANE PROTEIN-RELATED"/>
    <property type="match status" value="1"/>
</dbReference>
<dbReference type="AlphaFoldDB" id="A0A1S1HDH4"/>
<dbReference type="PANTHER" id="PTHR34219:SF3">
    <property type="entry name" value="BLL7967 PROTEIN"/>
    <property type="match status" value="1"/>
</dbReference>
<comment type="caution">
    <text evidence="2">The sequence shown here is derived from an EMBL/GenBank/DDBJ whole genome shotgun (WGS) entry which is preliminary data.</text>
</comment>
<evidence type="ECO:0008006" key="4">
    <source>
        <dbReference type="Google" id="ProtNLM"/>
    </source>
</evidence>
<evidence type="ECO:0000256" key="1">
    <source>
        <dbReference type="SAM" id="Phobius"/>
    </source>
</evidence>
<keyword evidence="1" id="KW-1133">Transmembrane helix</keyword>
<evidence type="ECO:0000313" key="2">
    <source>
        <dbReference type="EMBL" id="OHT20167.1"/>
    </source>
</evidence>
<gene>
    <name evidence="2" type="ORF">BHE75_02162</name>
</gene>
<dbReference type="Proteomes" id="UP000179467">
    <property type="component" value="Unassembled WGS sequence"/>
</dbReference>
<keyword evidence="1" id="KW-0472">Membrane</keyword>
<dbReference type="EMBL" id="MIPT01000001">
    <property type="protein sequence ID" value="OHT20167.1"/>
    <property type="molecule type" value="Genomic_DNA"/>
</dbReference>
<feature type="transmembrane region" description="Helical" evidence="1">
    <location>
        <begin position="12"/>
        <end position="30"/>
    </location>
</feature>
<dbReference type="InterPro" id="IPR005625">
    <property type="entry name" value="PepSY-ass_TM"/>
</dbReference>
<dbReference type="OrthoDB" id="7328956at2"/>
<dbReference type="Pfam" id="PF03929">
    <property type="entry name" value="PepSY_TM"/>
    <property type="match status" value="1"/>
</dbReference>
<dbReference type="RefSeq" id="WP_070933835.1">
    <property type="nucleotide sequence ID" value="NZ_MIPT01000001.1"/>
</dbReference>
<keyword evidence="1" id="KW-0812">Transmembrane</keyword>
<feature type="transmembrane region" description="Helical" evidence="1">
    <location>
        <begin position="129"/>
        <end position="149"/>
    </location>
</feature>
<feature type="transmembrane region" description="Helical" evidence="1">
    <location>
        <begin position="322"/>
        <end position="344"/>
    </location>
</feature>
<keyword evidence="3" id="KW-1185">Reference proteome</keyword>
<evidence type="ECO:0000313" key="3">
    <source>
        <dbReference type="Proteomes" id="UP000179467"/>
    </source>
</evidence>
<accession>A0A1S1HDH4</accession>
<reference evidence="2 3" key="1">
    <citation type="submission" date="2016-09" db="EMBL/GenBank/DDBJ databases">
        <title>Metabolic pathway, cell adaptation mechanisms and a novel monoxygenase revealed through proteogenomic-transcription analysis of a Sphingomonas haloaromaticamans strain degrading the fungicide ortho-phenylphenol.</title>
        <authorList>
            <person name="Perruchon C."/>
            <person name="Papadopoulou E.S."/>
            <person name="Rousidou C."/>
            <person name="Vasileiadis S."/>
            <person name="Tanou G."/>
            <person name="Amoutzias G."/>
            <person name="Molassiotis A."/>
            <person name="Karpouzas D.G."/>
        </authorList>
    </citation>
    <scope>NUCLEOTIDE SEQUENCE [LARGE SCALE GENOMIC DNA]</scope>
    <source>
        <strain evidence="2 3">P3</strain>
    </source>
</reference>
<name>A0A1S1HDH4_9SPHN</name>
<proteinExistence type="predicted"/>
<protein>
    <recommendedName>
        <fullName evidence="4">PepSY-associated TM helix</fullName>
    </recommendedName>
</protein>
<feature type="transmembrane region" description="Helical" evidence="1">
    <location>
        <begin position="176"/>
        <end position="196"/>
    </location>
</feature>